<dbReference type="GO" id="GO:0016787">
    <property type="term" value="F:hydrolase activity"/>
    <property type="evidence" value="ECO:0007669"/>
    <property type="project" value="UniProtKB-KW"/>
</dbReference>
<dbReference type="InterPro" id="IPR049492">
    <property type="entry name" value="BD-FAE-like_dom"/>
</dbReference>
<dbReference type="InterPro" id="IPR050261">
    <property type="entry name" value="FrsA_esterase"/>
</dbReference>
<reference evidence="4" key="1">
    <citation type="journal article" date="2019" name="Int. J. Syst. Evol. Microbiol.">
        <title>The Global Catalogue of Microorganisms (GCM) 10K type strain sequencing project: providing services to taxonomists for standard genome sequencing and annotation.</title>
        <authorList>
            <consortium name="The Broad Institute Genomics Platform"/>
            <consortium name="The Broad Institute Genome Sequencing Center for Infectious Disease"/>
            <person name="Wu L."/>
            <person name="Ma J."/>
        </authorList>
    </citation>
    <scope>NUCLEOTIDE SEQUENCE [LARGE SCALE GENOMIC DNA]</scope>
    <source>
        <strain evidence="4">CCUG 61485</strain>
    </source>
</reference>
<dbReference type="Gene3D" id="3.40.50.1820">
    <property type="entry name" value="alpha/beta hydrolase"/>
    <property type="match status" value="1"/>
</dbReference>
<evidence type="ECO:0000313" key="3">
    <source>
        <dbReference type="EMBL" id="MFD1314850.1"/>
    </source>
</evidence>
<dbReference type="Pfam" id="PF20434">
    <property type="entry name" value="BD-FAE"/>
    <property type="match status" value="1"/>
</dbReference>
<dbReference type="RefSeq" id="WP_377176776.1">
    <property type="nucleotide sequence ID" value="NZ_JBHTMY010000002.1"/>
</dbReference>
<name>A0ABW3Y0A3_9FLAO</name>
<dbReference type="PANTHER" id="PTHR22946:SF9">
    <property type="entry name" value="POLYKETIDE TRANSFERASE AF380"/>
    <property type="match status" value="1"/>
</dbReference>
<dbReference type="EMBL" id="JBHTMY010000002">
    <property type="protein sequence ID" value="MFD1314850.1"/>
    <property type="molecule type" value="Genomic_DNA"/>
</dbReference>
<comment type="caution">
    <text evidence="3">The sequence shown here is derived from an EMBL/GenBank/DDBJ whole genome shotgun (WGS) entry which is preliminary data.</text>
</comment>
<dbReference type="PANTHER" id="PTHR22946">
    <property type="entry name" value="DIENELACTONE HYDROLASE DOMAIN-CONTAINING PROTEIN-RELATED"/>
    <property type="match status" value="1"/>
</dbReference>
<dbReference type="InterPro" id="IPR029058">
    <property type="entry name" value="AB_hydrolase_fold"/>
</dbReference>
<sequence length="282" mass="32312">MITLENIQIKGKHQRPILLDLVYPQSNQKKPLVIFCHGYKGFKDWGPWNLVAQNFAAAGFTFAKFNFSHNGGTVEQPIDFPDLEAFGQNNFIKELDDVASVLDWLLESPDLTNEIDEKRIALIGHSRGGAIATIKASEDKRVSHIVSWAGVSDFAVRFPKGEPLENWKSNGVAYIENLRTKQKMPHYIQFYENFKENEERLTIKNAVQKLSIPHLIVQGTEDENVRIEEGKNLHHWNPKSELLLVENGNHTFNSAHPYHSDKLNKELLWVVQQTIDFITDKI</sequence>
<dbReference type="Proteomes" id="UP001597201">
    <property type="component" value="Unassembled WGS sequence"/>
</dbReference>
<evidence type="ECO:0000256" key="1">
    <source>
        <dbReference type="ARBA" id="ARBA00022801"/>
    </source>
</evidence>
<gene>
    <name evidence="3" type="ORF">ACFQ39_04430</name>
</gene>
<keyword evidence="4" id="KW-1185">Reference proteome</keyword>
<proteinExistence type="predicted"/>
<feature type="domain" description="BD-FAE-like" evidence="2">
    <location>
        <begin position="19"/>
        <end position="236"/>
    </location>
</feature>
<evidence type="ECO:0000313" key="4">
    <source>
        <dbReference type="Proteomes" id="UP001597201"/>
    </source>
</evidence>
<accession>A0ABW3Y0A3</accession>
<dbReference type="EC" id="3.4.-.-" evidence="3"/>
<dbReference type="SUPFAM" id="SSF53474">
    <property type="entry name" value="alpha/beta-Hydrolases"/>
    <property type="match status" value="1"/>
</dbReference>
<protein>
    <submittedName>
        <fullName evidence="3">Alpha/beta hydrolase family protein</fullName>
        <ecNumber evidence="3">3.4.-.-</ecNumber>
    </submittedName>
</protein>
<keyword evidence="1 3" id="KW-0378">Hydrolase</keyword>
<organism evidence="3 4">
    <name type="scientific">Namhaeicola litoreus</name>
    <dbReference type="NCBI Taxonomy" id="1052145"/>
    <lineage>
        <taxon>Bacteria</taxon>
        <taxon>Pseudomonadati</taxon>
        <taxon>Bacteroidota</taxon>
        <taxon>Flavobacteriia</taxon>
        <taxon>Flavobacteriales</taxon>
        <taxon>Flavobacteriaceae</taxon>
        <taxon>Namhaeicola</taxon>
    </lineage>
</organism>
<evidence type="ECO:0000259" key="2">
    <source>
        <dbReference type="Pfam" id="PF20434"/>
    </source>
</evidence>